<keyword evidence="14" id="KW-1185">Reference proteome</keyword>
<evidence type="ECO:0000256" key="3">
    <source>
        <dbReference type="ARBA" id="ARBA00009743"/>
    </source>
</evidence>
<feature type="chain" id="PRO_5039195569" description="Alpha-galactosidase" evidence="11">
    <location>
        <begin position="32"/>
        <end position="610"/>
    </location>
</feature>
<dbReference type="Gene3D" id="3.20.20.70">
    <property type="entry name" value="Aldolase class I"/>
    <property type="match status" value="1"/>
</dbReference>
<comment type="catalytic activity">
    <reaction evidence="10">
        <text>Hydrolysis of terminal, non-reducing alpha-D-galactose residues in alpha-D-galactosides, including galactose oligosaccharides, galactomannans and galactolipids.</text>
        <dbReference type="EC" id="3.2.1.22"/>
    </reaction>
</comment>
<dbReference type="Pfam" id="PF00652">
    <property type="entry name" value="Ricin_B_lectin"/>
    <property type="match status" value="1"/>
</dbReference>
<dbReference type="PANTHER" id="PTHR11452:SF91">
    <property type="entry name" value="ALPHA-GALACTOSIDASE A-RELATED"/>
    <property type="match status" value="1"/>
</dbReference>
<dbReference type="GO" id="GO:0004557">
    <property type="term" value="F:alpha-galactosidase activity"/>
    <property type="evidence" value="ECO:0007669"/>
    <property type="project" value="UniProtKB-EC"/>
</dbReference>
<dbReference type="Pfam" id="PF17801">
    <property type="entry name" value="Melibiase_C"/>
    <property type="match status" value="1"/>
</dbReference>
<keyword evidence="4" id="KW-0964">Secreted</keyword>
<dbReference type="InterPro" id="IPR035992">
    <property type="entry name" value="Ricin_B-like_lectins"/>
</dbReference>
<evidence type="ECO:0000313" key="14">
    <source>
        <dbReference type="Proteomes" id="UP000515563"/>
    </source>
</evidence>
<dbReference type="EMBL" id="CP043661">
    <property type="protein sequence ID" value="QNE16926.1"/>
    <property type="molecule type" value="Genomic_DNA"/>
</dbReference>
<dbReference type="EC" id="3.2.1.22" evidence="10"/>
<evidence type="ECO:0000313" key="13">
    <source>
        <dbReference type="EMBL" id="QNE16926.1"/>
    </source>
</evidence>
<keyword evidence="5 11" id="KW-0732">Signal</keyword>
<dbReference type="InterPro" id="IPR013780">
    <property type="entry name" value="Glyco_hydro_b"/>
</dbReference>
<dbReference type="PROSITE" id="PS50231">
    <property type="entry name" value="RICIN_B_LECTIN"/>
    <property type="match status" value="1"/>
</dbReference>
<evidence type="ECO:0000256" key="8">
    <source>
        <dbReference type="ARBA" id="ARBA00023180"/>
    </source>
</evidence>
<comment type="similarity">
    <text evidence="3 10">Belongs to the glycosyl hydrolase 27 family.</text>
</comment>
<keyword evidence="9 10" id="KW-0326">Glycosidase</keyword>
<evidence type="ECO:0000256" key="10">
    <source>
        <dbReference type="RuleBase" id="RU361168"/>
    </source>
</evidence>
<accession>A0A7G6WSG1</accession>
<evidence type="ECO:0000259" key="12">
    <source>
        <dbReference type="SMART" id="SM00458"/>
    </source>
</evidence>
<evidence type="ECO:0000256" key="4">
    <source>
        <dbReference type="ARBA" id="ARBA00022525"/>
    </source>
</evidence>
<dbReference type="Gene3D" id="2.60.40.1180">
    <property type="entry name" value="Golgi alpha-mannosidase II"/>
    <property type="match status" value="1"/>
</dbReference>
<dbReference type="SMART" id="SM00458">
    <property type="entry name" value="RICIN"/>
    <property type="match status" value="1"/>
</dbReference>
<organism evidence="13 14">
    <name type="scientific">Kribbella qitaiheensis</name>
    <dbReference type="NCBI Taxonomy" id="1544730"/>
    <lineage>
        <taxon>Bacteria</taxon>
        <taxon>Bacillati</taxon>
        <taxon>Actinomycetota</taxon>
        <taxon>Actinomycetes</taxon>
        <taxon>Propionibacteriales</taxon>
        <taxon>Kribbellaceae</taxon>
        <taxon>Kribbella</taxon>
    </lineage>
</organism>
<evidence type="ECO:0000256" key="11">
    <source>
        <dbReference type="SAM" id="SignalP"/>
    </source>
</evidence>
<dbReference type="AlphaFoldDB" id="A0A7G6WSG1"/>
<dbReference type="SUPFAM" id="SSF50370">
    <property type="entry name" value="Ricin B-like lectins"/>
    <property type="match status" value="1"/>
</dbReference>
<gene>
    <name evidence="13" type="ORF">F1D05_02180</name>
</gene>
<dbReference type="Pfam" id="PF16499">
    <property type="entry name" value="Melibiase_2"/>
    <property type="match status" value="1"/>
</dbReference>
<keyword evidence="10" id="KW-1015">Disulfide bond</keyword>
<sequence>MTLPSNGAPVKMHRRLAGLALTVVLASTGLAVTTHHAAGADTVAANTSTAIGAKPMMGFNNWARFTCAAQARLDGTRTGYSFQQFMQDQAKAMKDTGLVAAGYKNLTVDDCWMQRTSAGYLHGAATWGGSSQPGFDFELTDYSNYVHSQGMETGLYSTSGVNTCQGVPGGVLGHEQVDANSLAYWGVDSLKLDNCGTTSSNRQQIFTTMANALKTATANTSRKILFNESAPAGYGPTTAEKYNSMDWVRTLGQMWRVSPDIAVWHGDSASAWNWPHGGDYYEGGVFQNLNDTVALARYNGPGNHNDADMLLIGDNKQLTVAEQRSQFALWSAMGSPLMISSDIRKMAADPTTYAPQLNILKNSDIIAVDQDALGAGGYLASRDNASATAGIDVVVKPLAGGRRAVAVLNKSAASTSYTLDLARVGFGNTSCTRTARDLWNHTNLSVQSSITTTIASHDTAMYTVDPGSCGTPIPVGQIQAPQSAFQASALCLDAYSGAVAGNKVALYSCTGNSNQQWQRQASGVISSLQNTALCISGDSTGLRLATCNTNDTRQKWTYNRSGQLRQASGVCVDIAGSDFSNASSVVATYSCGTHQPNQTWTAPFDTPPAA</sequence>
<keyword evidence="8" id="KW-0325">Glycoprotein</keyword>
<dbReference type="CDD" id="cd14792">
    <property type="entry name" value="GH27"/>
    <property type="match status" value="1"/>
</dbReference>
<dbReference type="Proteomes" id="UP000515563">
    <property type="component" value="Chromosome"/>
</dbReference>
<dbReference type="InterPro" id="IPR013785">
    <property type="entry name" value="Aldolase_TIM"/>
</dbReference>
<dbReference type="InterPro" id="IPR017853">
    <property type="entry name" value="GH"/>
</dbReference>
<comment type="function">
    <text evidence="1">Hydrolyzes a variety of simple alpha-D-galactoside as well as more complex molecules such as oligosaccharides and polysaccharides.</text>
</comment>
<evidence type="ECO:0000256" key="7">
    <source>
        <dbReference type="ARBA" id="ARBA00022801"/>
    </source>
</evidence>
<proteinExistence type="inferred from homology"/>
<dbReference type="Gene3D" id="2.80.10.50">
    <property type="match status" value="2"/>
</dbReference>
<evidence type="ECO:0000256" key="9">
    <source>
        <dbReference type="ARBA" id="ARBA00023295"/>
    </source>
</evidence>
<comment type="subcellular location">
    <subcellularLocation>
        <location evidence="2">Secreted</location>
    </subcellularLocation>
</comment>
<dbReference type="KEGG" id="kqi:F1D05_02180"/>
<reference evidence="14" key="1">
    <citation type="submission" date="2019-09" db="EMBL/GenBank/DDBJ databases">
        <title>Antimicrobial potential of Antarctic Bacteria.</title>
        <authorList>
            <person name="Benaud N."/>
            <person name="Edwards R.J."/>
            <person name="Ferrari B.C."/>
        </authorList>
    </citation>
    <scope>NUCLEOTIDE SEQUENCE [LARGE SCALE GENOMIC DNA]</scope>
    <source>
        <strain evidence="14">SPB151</strain>
    </source>
</reference>
<feature type="signal peptide" evidence="11">
    <location>
        <begin position="1"/>
        <end position="31"/>
    </location>
</feature>
<dbReference type="InterPro" id="IPR000772">
    <property type="entry name" value="Ricin_B_lectin"/>
</dbReference>
<name>A0A7G6WSG1_9ACTN</name>
<dbReference type="SUPFAM" id="SSF51445">
    <property type="entry name" value="(Trans)glycosidases"/>
    <property type="match status" value="1"/>
</dbReference>
<evidence type="ECO:0000256" key="2">
    <source>
        <dbReference type="ARBA" id="ARBA00004613"/>
    </source>
</evidence>
<keyword evidence="7 10" id="KW-0378">Hydrolase</keyword>
<dbReference type="PANTHER" id="PTHR11452">
    <property type="entry name" value="ALPHA-GALACTOSIDASE/ALPHA-N-ACETYLGALACTOSAMINIDASE"/>
    <property type="match status" value="1"/>
</dbReference>
<dbReference type="InterPro" id="IPR041233">
    <property type="entry name" value="Melibiase_C"/>
</dbReference>
<dbReference type="GO" id="GO:0005576">
    <property type="term" value="C:extracellular region"/>
    <property type="evidence" value="ECO:0007669"/>
    <property type="project" value="UniProtKB-SubCell"/>
</dbReference>
<feature type="domain" description="Ricin B lectin" evidence="12">
    <location>
        <begin position="476"/>
        <end position="603"/>
    </location>
</feature>
<protein>
    <recommendedName>
        <fullName evidence="10">Alpha-galactosidase</fullName>
        <ecNumber evidence="10">3.2.1.22</ecNumber>
    </recommendedName>
    <alternativeName>
        <fullName evidence="10">Melibiase</fullName>
    </alternativeName>
</protein>
<evidence type="ECO:0000256" key="1">
    <source>
        <dbReference type="ARBA" id="ARBA00003969"/>
    </source>
</evidence>
<reference evidence="13 14" key="2">
    <citation type="journal article" date="2020" name="Microbiol. Resour. Announc.">
        <title>Antarctic desert soil bacteria exhibit high novel natural product potential, evaluated through long-read genome sequencing and comparative genomics.</title>
        <authorList>
            <person name="Benaud N."/>
            <person name="Edwards R.J."/>
            <person name="Amos T.G."/>
            <person name="D'Agostino P.M."/>
            <person name="Gutierrez-Chavez C."/>
            <person name="Montgomery K."/>
            <person name="Nicetic I."/>
            <person name="Ferrari B.C."/>
        </authorList>
    </citation>
    <scope>NUCLEOTIDE SEQUENCE [LARGE SCALE GENOMIC DNA]</scope>
    <source>
        <strain evidence="13 14">SPB151</strain>
    </source>
</reference>
<dbReference type="GO" id="GO:0005975">
    <property type="term" value="P:carbohydrate metabolic process"/>
    <property type="evidence" value="ECO:0007669"/>
    <property type="project" value="InterPro"/>
</dbReference>
<dbReference type="PRINTS" id="PR00740">
    <property type="entry name" value="GLHYDRLASE27"/>
</dbReference>
<dbReference type="InterPro" id="IPR002241">
    <property type="entry name" value="Glyco_hydro_27"/>
</dbReference>
<evidence type="ECO:0000256" key="6">
    <source>
        <dbReference type="ARBA" id="ARBA00022734"/>
    </source>
</evidence>
<dbReference type="GO" id="GO:0030246">
    <property type="term" value="F:carbohydrate binding"/>
    <property type="evidence" value="ECO:0007669"/>
    <property type="project" value="UniProtKB-KW"/>
</dbReference>
<evidence type="ECO:0000256" key="5">
    <source>
        <dbReference type="ARBA" id="ARBA00022729"/>
    </source>
</evidence>
<keyword evidence="6" id="KW-0430">Lectin</keyword>
<dbReference type="SUPFAM" id="SSF51011">
    <property type="entry name" value="Glycosyl hydrolase domain"/>
    <property type="match status" value="1"/>
</dbReference>